<protein>
    <submittedName>
        <fullName evidence="9">MAM and LDL-receptor class A domain-containing protein 1-like</fullName>
    </submittedName>
</protein>
<proteinExistence type="predicted"/>
<dbReference type="PANTHER" id="PTHR23282:SF101">
    <property type="entry name" value="MAM DOMAIN-CONTAINING PROTEIN"/>
    <property type="match status" value="1"/>
</dbReference>
<dbReference type="InterPro" id="IPR000998">
    <property type="entry name" value="MAM_dom"/>
</dbReference>
<evidence type="ECO:0000256" key="4">
    <source>
        <dbReference type="SAM" id="Phobius"/>
    </source>
</evidence>
<dbReference type="AlphaFoldDB" id="A0A8B8AY71"/>
<feature type="region of interest" description="Disordered" evidence="3">
    <location>
        <begin position="320"/>
        <end position="366"/>
    </location>
</feature>
<dbReference type="InterPro" id="IPR035976">
    <property type="entry name" value="Sushi/SCR/CCP_sf"/>
</dbReference>
<keyword evidence="4" id="KW-0472">Membrane</keyword>
<dbReference type="Proteomes" id="UP000694844">
    <property type="component" value="Chromosome 1"/>
</dbReference>
<dbReference type="InterPro" id="IPR013320">
    <property type="entry name" value="ConA-like_dom_sf"/>
</dbReference>
<evidence type="ECO:0000313" key="8">
    <source>
        <dbReference type="Proteomes" id="UP000694844"/>
    </source>
</evidence>
<dbReference type="KEGG" id="cvn:111105313"/>
<dbReference type="Gene3D" id="2.10.70.10">
    <property type="entry name" value="Complement Module, domain 1"/>
    <property type="match status" value="2"/>
</dbReference>
<dbReference type="CDD" id="cd00033">
    <property type="entry name" value="CCP"/>
    <property type="match status" value="1"/>
</dbReference>
<dbReference type="SMART" id="SM00032">
    <property type="entry name" value="CCP"/>
    <property type="match status" value="2"/>
</dbReference>
<organism evidence="8 9">
    <name type="scientific">Crassostrea virginica</name>
    <name type="common">Eastern oyster</name>
    <dbReference type="NCBI Taxonomy" id="6565"/>
    <lineage>
        <taxon>Eukaryota</taxon>
        <taxon>Metazoa</taxon>
        <taxon>Spiralia</taxon>
        <taxon>Lophotrochozoa</taxon>
        <taxon>Mollusca</taxon>
        <taxon>Bivalvia</taxon>
        <taxon>Autobranchia</taxon>
        <taxon>Pteriomorphia</taxon>
        <taxon>Ostreida</taxon>
        <taxon>Ostreoidea</taxon>
        <taxon>Ostreidae</taxon>
        <taxon>Crassostrea</taxon>
    </lineage>
</organism>
<dbReference type="Pfam" id="PF00629">
    <property type="entry name" value="MAM"/>
    <property type="match status" value="1"/>
</dbReference>
<dbReference type="SUPFAM" id="SSF57535">
    <property type="entry name" value="Complement control module/SCR domain"/>
    <property type="match status" value="2"/>
</dbReference>
<dbReference type="Pfam" id="PF00084">
    <property type="entry name" value="Sushi"/>
    <property type="match status" value="1"/>
</dbReference>
<feature type="signal peptide" evidence="5">
    <location>
        <begin position="1"/>
        <end position="23"/>
    </location>
</feature>
<dbReference type="CDD" id="cd06263">
    <property type="entry name" value="MAM"/>
    <property type="match status" value="1"/>
</dbReference>
<evidence type="ECO:0000256" key="1">
    <source>
        <dbReference type="ARBA" id="ARBA00023157"/>
    </source>
</evidence>
<evidence type="ECO:0000313" key="9">
    <source>
        <dbReference type="RefSeq" id="XP_022295244.1"/>
    </source>
</evidence>
<comment type="caution">
    <text evidence="2">Lacks conserved residue(s) required for the propagation of feature annotation.</text>
</comment>
<dbReference type="GO" id="GO:0016020">
    <property type="term" value="C:membrane"/>
    <property type="evidence" value="ECO:0007669"/>
    <property type="project" value="InterPro"/>
</dbReference>
<dbReference type="Gene3D" id="2.60.120.200">
    <property type="match status" value="1"/>
</dbReference>
<dbReference type="RefSeq" id="XP_022295244.1">
    <property type="nucleotide sequence ID" value="XM_022439536.1"/>
</dbReference>
<keyword evidence="2" id="KW-0768">Sushi</keyword>
<evidence type="ECO:0000259" key="6">
    <source>
        <dbReference type="PROSITE" id="PS50060"/>
    </source>
</evidence>
<dbReference type="InterPro" id="IPR051560">
    <property type="entry name" value="MAM_domain-containing"/>
</dbReference>
<feature type="domain" description="Sushi" evidence="7">
    <location>
        <begin position="23"/>
        <end position="76"/>
    </location>
</feature>
<dbReference type="PANTHER" id="PTHR23282">
    <property type="entry name" value="APICAL ENDOSOMAL GLYCOPROTEIN PRECURSOR"/>
    <property type="match status" value="1"/>
</dbReference>
<feature type="domain" description="Sushi" evidence="7">
    <location>
        <begin position="77"/>
        <end position="131"/>
    </location>
</feature>
<dbReference type="InterPro" id="IPR000436">
    <property type="entry name" value="Sushi_SCR_CCP_dom"/>
</dbReference>
<reference evidence="9" key="2">
    <citation type="submission" date="2025-08" db="UniProtKB">
        <authorList>
            <consortium name="RefSeq"/>
        </authorList>
    </citation>
    <scope>IDENTIFICATION</scope>
    <source>
        <tissue evidence="9">Whole sample</tissue>
    </source>
</reference>
<evidence type="ECO:0000259" key="7">
    <source>
        <dbReference type="PROSITE" id="PS50923"/>
    </source>
</evidence>
<keyword evidence="4" id="KW-0812">Transmembrane</keyword>
<feature type="domain" description="MAM" evidence="6">
    <location>
        <begin position="136"/>
        <end position="306"/>
    </location>
</feature>
<reference evidence="8" key="1">
    <citation type="submission" date="2024-06" db="UniProtKB">
        <authorList>
            <consortium name="RefSeq"/>
        </authorList>
    </citation>
    <scope>NUCLEOTIDE SEQUENCE [LARGE SCALE GENOMIC DNA]</scope>
</reference>
<feature type="transmembrane region" description="Helical" evidence="4">
    <location>
        <begin position="490"/>
        <end position="515"/>
    </location>
</feature>
<dbReference type="OrthoDB" id="6162141at2759"/>
<dbReference type="GeneID" id="111105313"/>
<dbReference type="PROSITE" id="PS50923">
    <property type="entry name" value="SUSHI"/>
    <property type="match status" value="2"/>
</dbReference>
<name>A0A8B8AY71_CRAVI</name>
<evidence type="ECO:0000256" key="3">
    <source>
        <dbReference type="SAM" id="MobiDB-lite"/>
    </source>
</evidence>
<keyword evidence="4" id="KW-1133">Transmembrane helix</keyword>
<keyword evidence="5" id="KW-0732">Signal</keyword>
<feature type="chain" id="PRO_5034350401" evidence="5">
    <location>
        <begin position="24"/>
        <end position="554"/>
    </location>
</feature>
<keyword evidence="8" id="KW-1185">Reference proteome</keyword>
<feature type="compositionally biased region" description="Low complexity" evidence="3">
    <location>
        <begin position="320"/>
        <end position="337"/>
    </location>
</feature>
<keyword evidence="1" id="KW-1015">Disulfide bond</keyword>
<evidence type="ECO:0000256" key="2">
    <source>
        <dbReference type="PROSITE-ProRule" id="PRU00302"/>
    </source>
</evidence>
<dbReference type="SMART" id="SM00137">
    <property type="entry name" value="MAM"/>
    <property type="match status" value="1"/>
</dbReference>
<accession>A0A8B8AY71</accession>
<dbReference type="SUPFAM" id="SSF49899">
    <property type="entry name" value="Concanavalin A-like lectins/glucanases"/>
    <property type="match status" value="1"/>
</dbReference>
<sequence length="554" mass="61583">MKLVLWLSISFIVTRICPSYVLGNCTLIEISHGTASFRMRGRSAQYTCEEGFVLYGDPYAQCVNGVWDRPAPSCVAPGCLEIDNITNGEVKSLLNGSVVEITCYPDKIRQGEAILSCDGQHWSSATPLCLEPVKVHRCDYESSTLCGWTQDPDDDFDWTHHSGKTPSGRTGPEADHTLGTHDGTGHYIYIEASTPRHPGDVARLLSPWYPSDLSNRCFYFWYHMYGPSEMNVVGTLNIRLRAGNRDNYTETVSWSMSGNQGEHWNPGQLTIPSCKDKFQLVLEGVRQNSYFSDIAVDDWLISPCTSTTLNIRDPVAQIQQQTTSGEQISTITSSSTTPGSDKFTKELTTSQHSTTEHAETTSSTEAESYFTSTYVINSTSTSEKNTKVSSSKTVENESNASSTIKDLGILNGSVISGDSLVENLNQTWAENDVDTVGTHSVVSDTKTTAEITQVWKETKDKTGEVEGTVPKTVHTHLFHSPFHKFTVDSIVNLIIGLLVLCVFIVILIIMGFVCWKQQKIYNDKYQELKLFVETHYRAKYVNKGMPSKRCVESP</sequence>
<evidence type="ECO:0000256" key="5">
    <source>
        <dbReference type="SAM" id="SignalP"/>
    </source>
</evidence>
<gene>
    <name evidence="9" type="primary">LOC111105313</name>
</gene>
<dbReference type="PROSITE" id="PS50060">
    <property type="entry name" value="MAM_2"/>
    <property type="match status" value="1"/>
</dbReference>